<evidence type="ECO:0000256" key="9">
    <source>
        <dbReference type="ARBA" id="ARBA00023065"/>
    </source>
</evidence>
<dbReference type="CDD" id="cd01347">
    <property type="entry name" value="ligand_gated_channel"/>
    <property type="match status" value="1"/>
</dbReference>
<keyword evidence="13 14" id="KW-0998">Cell outer membrane</keyword>
<dbReference type="SUPFAM" id="SSF56935">
    <property type="entry name" value="Porins"/>
    <property type="match status" value="1"/>
</dbReference>
<evidence type="ECO:0000256" key="11">
    <source>
        <dbReference type="ARBA" id="ARBA00023136"/>
    </source>
</evidence>
<dbReference type="InterPro" id="IPR037066">
    <property type="entry name" value="Plug_dom_sf"/>
</dbReference>
<gene>
    <name evidence="18" type="ORF">KK060_15755</name>
</gene>
<reference evidence="18 19" key="1">
    <citation type="submission" date="2021-05" db="EMBL/GenBank/DDBJ databases">
        <title>A Polyphasic approach of four new species of the genus Ohtaekwangia: Ohtaekwangia histidinii sp. nov., Ohtaekwangia cretensis sp. nov., Ohtaekwangia indiensis sp. nov., Ohtaekwangia reichenbachii sp. nov. from diverse environment.</title>
        <authorList>
            <person name="Octaviana S."/>
        </authorList>
    </citation>
    <scope>NUCLEOTIDE SEQUENCE [LARGE SCALE GENOMIC DNA]</scope>
    <source>
        <strain evidence="18 19">PWU20</strain>
    </source>
</reference>
<sequence>MKHIYLIIAITLAQLSTWAQNPGSVRGTVKTSDGNPAEFVNVSIEGTAKGTIADKKGDFEIRNVAPGNYMLVASYVGLEGQKQEIAVKAGEVTQVDFTLKENTQELEEIVVSGGRFVTESPYVSKMPLKNIENPQVYNLVTSDLFRQQAITNFDDALKNVPGISKLWESTGRASGDGSSYYTLRGFEAQATIINGLPGLTSGSLDPVNIERIEVIKGPSSTLFGSSLISYGGLINTVTKKPYAGFGGEIGYMAGSFGLNRVTADINAPLKEDAVTLRVNTAYHTENSFQDAGFRNSFFISPTLAFKANERLSFLLVTEFMQEEKTNTPMLFLGRETPLQYSDLKDLNYNKDLSLTNNDLSIKNPRYNLQAQMNYKLSDSWTSQTVLSRGVAKSDGYYSYLYDNQNGNRDFALWISDQQSQFVTTDIQQNFIGDLKIGNLRNRVVVGLDYFHRNLINNSTGYTRVHNVNAQGQINYINPRDGQLLPPTYLTKQGVDNLLAALPFSGSNSKDAQYSVYVSDVLNITPQLLAMASLRVDYFDAEASITTDKDDYDQTTLSPKFGLIYQIIPDKVSAFANYMNGFKNIAAAELYDTEGERTGVFRTFKPEHANQMEFGVKSNLLSDKVVATISYYDINVSDVVSSDPANIFNSLQRGGEIESKGFEVDVNASPVEGLNFIVGYSYNDSKVIKGDEASVWLETGKRPISAGAKNLVNAWATYTFKSGPVNGLGIGFGGNYIDELPILDSKTTGRFTLPAYTIINGSLFYNTNAMRISFNINNITDKEYYTGYSTINPQKPRNFVVSLAYKF</sequence>
<evidence type="ECO:0000256" key="4">
    <source>
        <dbReference type="ARBA" id="ARBA00022452"/>
    </source>
</evidence>
<evidence type="ECO:0000313" key="19">
    <source>
        <dbReference type="Proteomes" id="UP000772618"/>
    </source>
</evidence>
<dbReference type="PANTHER" id="PTHR32552:SF68">
    <property type="entry name" value="FERRICHROME OUTER MEMBRANE TRANSPORTER_PHAGE RECEPTOR"/>
    <property type="match status" value="1"/>
</dbReference>
<evidence type="ECO:0000256" key="1">
    <source>
        <dbReference type="ARBA" id="ARBA00004571"/>
    </source>
</evidence>
<keyword evidence="11 14" id="KW-0472">Membrane</keyword>
<evidence type="ECO:0000259" key="17">
    <source>
        <dbReference type="Pfam" id="PF07715"/>
    </source>
</evidence>
<keyword evidence="9" id="KW-0406">Ion transport</keyword>
<keyword evidence="12 18" id="KW-0675">Receptor</keyword>
<keyword evidence="4 14" id="KW-1134">Transmembrane beta strand</keyword>
<keyword evidence="7" id="KW-0732">Signal</keyword>
<dbReference type="Pfam" id="PF13715">
    <property type="entry name" value="CarbopepD_reg_2"/>
    <property type="match status" value="1"/>
</dbReference>
<evidence type="ECO:0000256" key="3">
    <source>
        <dbReference type="ARBA" id="ARBA00022448"/>
    </source>
</evidence>
<organism evidence="18 19">
    <name type="scientific">Chryseosolibacter indicus</name>
    <dbReference type="NCBI Taxonomy" id="2782351"/>
    <lineage>
        <taxon>Bacteria</taxon>
        <taxon>Pseudomonadati</taxon>
        <taxon>Bacteroidota</taxon>
        <taxon>Cytophagia</taxon>
        <taxon>Cytophagales</taxon>
        <taxon>Chryseotaleaceae</taxon>
        <taxon>Chryseosolibacter</taxon>
    </lineage>
</organism>
<keyword evidence="10 15" id="KW-0798">TonB box</keyword>
<dbReference type="InterPro" id="IPR013784">
    <property type="entry name" value="Carb-bd-like_fold"/>
</dbReference>
<dbReference type="Pfam" id="PF00593">
    <property type="entry name" value="TonB_dep_Rec_b-barrel"/>
    <property type="match status" value="1"/>
</dbReference>
<dbReference type="PANTHER" id="PTHR32552">
    <property type="entry name" value="FERRICHROME IRON RECEPTOR-RELATED"/>
    <property type="match status" value="1"/>
</dbReference>
<evidence type="ECO:0000256" key="7">
    <source>
        <dbReference type="ARBA" id="ARBA00022729"/>
    </source>
</evidence>
<dbReference type="Gene3D" id="2.60.40.1120">
    <property type="entry name" value="Carboxypeptidase-like, regulatory domain"/>
    <property type="match status" value="1"/>
</dbReference>
<dbReference type="NCBIfam" id="TIGR01783">
    <property type="entry name" value="TonB-siderophor"/>
    <property type="match status" value="1"/>
</dbReference>
<evidence type="ECO:0000256" key="10">
    <source>
        <dbReference type="ARBA" id="ARBA00023077"/>
    </source>
</evidence>
<dbReference type="InterPro" id="IPR039426">
    <property type="entry name" value="TonB-dep_rcpt-like"/>
</dbReference>
<evidence type="ECO:0000259" key="16">
    <source>
        <dbReference type="Pfam" id="PF00593"/>
    </source>
</evidence>
<accession>A0ABS5VVB2</accession>
<evidence type="ECO:0000256" key="5">
    <source>
        <dbReference type="ARBA" id="ARBA00022496"/>
    </source>
</evidence>
<evidence type="ECO:0000313" key="18">
    <source>
        <dbReference type="EMBL" id="MBT1704750.1"/>
    </source>
</evidence>
<evidence type="ECO:0000256" key="15">
    <source>
        <dbReference type="RuleBase" id="RU003357"/>
    </source>
</evidence>
<evidence type="ECO:0000256" key="2">
    <source>
        <dbReference type="ARBA" id="ARBA00009810"/>
    </source>
</evidence>
<keyword evidence="5" id="KW-0410">Iron transport</keyword>
<keyword evidence="19" id="KW-1185">Reference proteome</keyword>
<proteinExistence type="inferred from homology"/>
<comment type="caution">
    <text evidence="18">The sequence shown here is derived from an EMBL/GenBank/DDBJ whole genome shotgun (WGS) entry which is preliminary data.</text>
</comment>
<protein>
    <submittedName>
        <fullName evidence="18">TonB-dependent receptor</fullName>
    </submittedName>
</protein>
<dbReference type="Gene3D" id="2.40.170.20">
    <property type="entry name" value="TonB-dependent receptor, beta-barrel domain"/>
    <property type="match status" value="1"/>
</dbReference>
<keyword evidence="3 14" id="KW-0813">Transport</keyword>
<evidence type="ECO:0000256" key="12">
    <source>
        <dbReference type="ARBA" id="ARBA00023170"/>
    </source>
</evidence>
<dbReference type="PROSITE" id="PS01156">
    <property type="entry name" value="TONB_DEPENDENT_REC_2"/>
    <property type="match status" value="1"/>
</dbReference>
<dbReference type="InterPro" id="IPR010105">
    <property type="entry name" value="TonB_sidphr_rcpt"/>
</dbReference>
<dbReference type="InterPro" id="IPR010917">
    <property type="entry name" value="TonB_rcpt_CS"/>
</dbReference>
<name>A0ABS5VVB2_9BACT</name>
<comment type="subcellular location">
    <subcellularLocation>
        <location evidence="1 14">Cell outer membrane</location>
        <topology evidence="1 14">Multi-pass membrane protein</topology>
    </subcellularLocation>
</comment>
<evidence type="ECO:0000256" key="8">
    <source>
        <dbReference type="ARBA" id="ARBA00023004"/>
    </source>
</evidence>
<comment type="similarity">
    <text evidence="2 14 15">Belongs to the TonB-dependent receptor family.</text>
</comment>
<dbReference type="InterPro" id="IPR000531">
    <property type="entry name" value="Beta-barrel_TonB"/>
</dbReference>
<dbReference type="EMBL" id="JAHESD010000038">
    <property type="protein sequence ID" value="MBT1704750.1"/>
    <property type="molecule type" value="Genomic_DNA"/>
</dbReference>
<evidence type="ECO:0000256" key="14">
    <source>
        <dbReference type="PROSITE-ProRule" id="PRU01360"/>
    </source>
</evidence>
<dbReference type="PROSITE" id="PS52016">
    <property type="entry name" value="TONB_DEPENDENT_REC_3"/>
    <property type="match status" value="1"/>
</dbReference>
<dbReference type="Proteomes" id="UP000772618">
    <property type="component" value="Unassembled WGS sequence"/>
</dbReference>
<evidence type="ECO:0000256" key="13">
    <source>
        <dbReference type="ARBA" id="ARBA00023237"/>
    </source>
</evidence>
<dbReference type="Gene3D" id="2.170.130.10">
    <property type="entry name" value="TonB-dependent receptor, plug domain"/>
    <property type="match status" value="1"/>
</dbReference>
<keyword evidence="8" id="KW-0408">Iron</keyword>
<keyword evidence="6 14" id="KW-0812">Transmembrane</keyword>
<evidence type="ECO:0000256" key="6">
    <source>
        <dbReference type="ARBA" id="ARBA00022692"/>
    </source>
</evidence>
<dbReference type="SUPFAM" id="SSF49452">
    <property type="entry name" value="Starch-binding domain-like"/>
    <property type="match status" value="1"/>
</dbReference>
<dbReference type="RefSeq" id="WP_254154706.1">
    <property type="nucleotide sequence ID" value="NZ_JAHESD010000038.1"/>
</dbReference>
<feature type="domain" description="TonB-dependent receptor plug" evidence="17">
    <location>
        <begin position="131"/>
        <end position="226"/>
    </location>
</feature>
<feature type="domain" description="TonB-dependent receptor-like beta-barrel" evidence="16">
    <location>
        <begin position="347"/>
        <end position="778"/>
    </location>
</feature>
<dbReference type="Pfam" id="PF07715">
    <property type="entry name" value="Plug"/>
    <property type="match status" value="1"/>
</dbReference>
<dbReference type="InterPro" id="IPR036942">
    <property type="entry name" value="Beta-barrel_TonB_sf"/>
</dbReference>
<dbReference type="InterPro" id="IPR012910">
    <property type="entry name" value="Plug_dom"/>
</dbReference>